<dbReference type="Gene3D" id="3.10.450.620">
    <property type="entry name" value="JHP933, nucleotidyltransferase-like core domain"/>
    <property type="match status" value="1"/>
</dbReference>
<evidence type="ECO:0008006" key="3">
    <source>
        <dbReference type="Google" id="ProtNLM"/>
    </source>
</evidence>
<keyword evidence="2" id="KW-1185">Reference proteome</keyword>
<evidence type="ECO:0000313" key="2">
    <source>
        <dbReference type="Proteomes" id="UP000013782"/>
    </source>
</evidence>
<protein>
    <recommendedName>
        <fullName evidence="3">Nucleotidyl transferase AbiEii/AbiGii toxin family protein</fullName>
    </recommendedName>
</protein>
<name>R2Q6Q2_9ENTE</name>
<dbReference type="eggNOG" id="COG2253">
    <property type="taxonomic scope" value="Bacteria"/>
</dbReference>
<dbReference type="Pfam" id="PF08843">
    <property type="entry name" value="AbiEii"/>
    <property type="match status" value="1"/>
</dbReference>
<dbReference type="EMBL" id="AJAQ01000035">
    <property type="protein sequence ID" value="EOH90923.1"/>
    <property type="molecule type" value="Genomic_DNA"/>
</dbReference>
<organism evidence="1 2">
    <name type="scientific">Enterococcus pallens ATCC BAA-351</name>
    <dbReference type="NCBI Taxonomy" id="1158607"/>
    <lineage>
        <taxon>Bacteria</taxon>
        <taxon>Bacillati</taxon>
        <taxon>Bacillota</taxon>
        <taxon>Bacilli</taxon>
        <taxon>Lactobacillales</taxon>
        <taxon>Enterococcaceae</taxon>
        <taxon>Enterococcus</taxon>
    </lineage>
</organism>
<dbReference type="Proteomes" id="UP000013782">
    <property type="component" value="Unassembled WGS sequence"/>
</dbReference>
<dbReference type="OrthoDB" id="9780929at2"/>
<dbReference type="InterPro" id="IPR014942">
    <property type="entry name" value="AbiEii"/>
</dbReference>
<dbReference type="AlphaFoldDB" id="R2Q6Q2"/>
<sequence>MIKFLSLSESEQTDLFRIVAEDMSIIEAVIEKDFWVVLMLDILFNHSKFGPYFAFKGGTSLSKAYHVIRRFSEDIDLILDWRLLGYGKNEPWLQRSKTAQRKFNDQANQKAAEWIKDELIPELQLQFRILKISNISLQVAVDDTQTVEIFYPRYQEDQSLLQVIRLEIGPLAAWTPCENKEILSYVAGQFPQLFENPSTVIPTVSIKRTFWEKATILHKEANRKNSRVPERYSRHYYDLYEMCYAGVKEKAFNDLELLQQVICFKEKFYADNSARYEEVFTKGLKLIPSQEQKKLLKEDYQKTQNMLFGDFPSFTEILTRLEQLENEFQTKL</sequence>
<dbReference type="STRING" id="160454.RV10_GL002516"/>
<reference evidence="1 2" key="1">
    <citation type="submission" date="2013-02" db="EMBL/GenBank/DDBJ databases">
        <title>The Genome Sequence of Enterococcus pallens BAA-351.</title>
        <authorList>
            <consortium name="The Broad Institute Genome Sequencing Platform"/>
            <consortium name="The Broad Institute Genome Sequencing Center for Infectious Disease"/>
            <person name="Earl A.M."/>
            <person name="Gilmore M.S."/>
            <person name="Lebreton F."/>
            <person name="Walker B."/>
            <person name="Young S.K."/>
            <person name="Zeng Q."/>
            <person name="Gargeya S."/>
            <person name="Fitzgerald M."/>
            <person name="Haas B."/>
            <person name="Abouelleil A."/>
            <person name="Alvarado L."/>
            <person name="Arachchi H.M."/>
            <person name="Berlin A.M."/>
            <person name="Chapman S.B."/>
            <person name="Dewar J."/>
            <person name="Goldberg J."/>
            <person name="Griggs A."/>
            <person name="Gujja S."/>
            <person name="Hansen M."/>
            <person name="Howarth C."/>
            <person name="Imamovic A."/>
            <person name="Larimer J."/>
            <person name="McCowan C."/>
            <person name="Murphy C."/>
            <person name="Neiman D."/>
            <person name="Pearson M."/>
            <person name="Priest M."/>
            <person name="Roberts A."/>
            <person name="Saif S."/>
            <person name="Shea T."/>
            <person name="Sisk P."/>
            <person name="Sykes S."/>
            <person name="Wortman J."/>
            <person name="Nusbaum C."/>
            <person name="Birren B."/>
        </authorList>
    </citation>
    <scope>NUCLEOTIDE SEQUENCE [LARGE SCALE GENOMIC DNA]</scope>
    <source>
        <strain evidence="1 2">ATCC BAA-351</strain>
    </source>
</reference>
<accession>R2Q6Q2</accession>
<proteinExistence type="predicted"/>
<dbReference type="RefSeq" id="WP_010758439.1">
    <property type="nucleotide sequence ID" value="NZ_ASWD01000004.1"/>
</dbReference>
<comment type="caution">
    <text evidence="1">The sequence shown here is derived from an EMBL/GenBank/DDBJ whole genome shotgun (WGS) entry which is preliminary data.</text>
</comment>
<dbReference type="HOGENOM" id="CLU_066201_0_0_9"/>
<dbReference type="PATRIC" id="fig|1158607.3.peg.3456"/>
<gene>
    <name evidence="1" type="ORF">UAU_03462</name>
</gene>
<evidence type="ECO:0000313" key="1">
    <source>
        <dbReference type="EMBL" id="EOH90923.1"/>
    </source>
</evidence>